<evidence type="ECO:0000259" key="4">
    <source>
        <dbReference type="PROSITE" id="PS51011"/>
    </source>
</evidence>
<comment type="caution">
    <text evidence="5">The sequence shown here is derived from an EMBL/GenBank/DDBJ whole genome shotgun (WGS) entry which is preliminary data.</text>
</comment>
<proteinExistence type="predicted"/>
<organism evidence="5 6">
    <name type="scientific">Paramecium primaurelia</name>
    <dbReference type="NCBI Taxonomy" id="5886"/>
    <lineage>
        <taxon>Eukaryota</taxon>
        <taxon>Sar</taxon>
        <taxon>Alveolata</taxon>
        <taxon>Ciliophora</taxon>
        <taxon>Intramacronucleata</taxon>
        <taxon>Oligohymenophorea</taxon>
        <taxon>Peniculida</taxon>
        <taxon>Parameciidae</taxon>
        <taxon>Paramecium</taxon>
    </lineage>
</organism>
<feature type="domain" description="ARID" evidence="4">
    <location>
        <begin position="4"/>
        <end position="95"/>
    </location>
</feature>
<dbReference type="GO" id="GO:0003677">
    <property type="term" value="F:DNA binding"/>
    <property type="evidence" value="ECO:0007669"/>
    <property type="project" value="InterPro"/>
</dbReference>
<sequence>MEEREEEKVFIQQLQKFWEQRGVTIKIPQIGGRELEVFKLYKAVTKRGGLKVVSANKLWKEIVDQFSFPATCTSASFTLRNHYQKLLLAYEQKYFFGKEDGYIYDEEMSSNRKKAKIGFEEEVQQASYAVEAEDRQHQLEFSGQPLSTLLNQNYQKVEKSETIFFIKKSKIQAQASEVKRIMLAFESRIDDELTFAINNLLMYSCNYSQSFLIDQYPQLLDTITSYIEDTIKQISYLNKSYSFKTCLQTVGQQQLENLGQSQRKSMQVQTDLIKNQNVQENYNSHISFIMNDQMTEMVKPSELIYKKKYIDLIQGNYEKKAECKHLEKLRTLFVTLRNLVMIRSNETCFMKQDKLLSFFYQILLSGADQELSKSTLEIFSILSKHIHLKQSVYMDAFMQKLIEILNGESYEDIGLVTETFRNMISISDNEAIIEGAIGEYIDQLARLLIYQNQELREIVLEFFCYLSDLKMTTRLSIAKHPKILQRLVAILSIGQIKINSLKQQEQRNNQDKINEKHVKLAAITLNNISQAPAAKQYLLIFEKELFLVAASDETVTPLLSQILFELSLVE</sequence>
<evidence type="ECO:0000313" key="5">
    <source>
        <dbReference type="EMBL" id="CAD8048360.1"/>
    </source>
</evidence>
<protein>
    <recommendedName>
        <fullName evidence="4">ARID domain-containing protein</fullName>
    </recommendedName>
</protein>
<dbReference type="PROSITE" id="PS51011">
    <property type="entry name" value="ARID"/>
    <property type="match status" value="1"/>
</dbReference>
<dbReference type="EMBL" id="CAJJDM010000009">
    <property type="protein sequence ID" value="CAD8048360.1"/>
    <property type="molecule type" value="Genomic_DNA"/>
</dbReference>
<dbReference type="CDD" id="cd16100">
    <property type="entry name" value="ARID"/>
    <property type="match status" value="1"/>
</dbReference>
<dbReference type="InterPro" id="IPR052406">
    <property type="entry name" value="Chromatin_Remodeling_Comp"/>
</dbReference>
<dbReference type="FunFam" id="1.10.150.60:FF:000018">
    <property type="entry name" value="AT-rich interactive domain-containing protein 3"/>
    <property type="match status" value="1"/>
</dbReference>
<name>A0A8S1K189_PARPR</name>
<dbReference type="PANTHER" id="PTHR22970:SF14">
    <property type="entry name" value="AT-RICH INTERACTIVE DOMAIN-CONTAINING PROTEIN 2"/>
    <property type="match status" value="1"/>
</dbReference>
<evidence type="ECO:0000256" key="2">
    <source>
        <dbReference type="ARBA" id="ARBA00023163"/>
    </source>
</evidence>
<keyword evidence="6" id="KW-1185">Reference proteome</keyword>
<dbReference type="InterPro" id="IPR001606">
    <property type="entry name" value="ARID_dom"/>
</dbReference>
<dbReference type="AlphaFoldDB" id="A0A8S1K189"/>
<keyword evidence="2" id="KW-0804">Transcription</keyword>
<dbReference type="SMART" id="SM01014">
    <property type="entry name" value="ARID"/>
    <property type="match status" value="1"/>
</dbReference>
<dbReference type="SMART" id="SM00501">
    <property type="entry name" value="BRIGHT"/>
    <property type="match status" value="1"/>
</dbReference>
<accession>A0A8S1K189</accession>
<dbReference type="OMA" id="IMLAFES"/>
<evidence type="ECO:0000256" key="1">
    <source>
        <dbReference type="ARBA" id="ARBA00023015"/>
    </source>
</evidence>
<dbReference type="PANTHER" id="PTHR22970">
    <property type="entry name" value="AT-RICH INTERACTIVE DOMAIN-CONTAINING PROTEIN 2"/>
    <property type="match status" value="1"/>
</dbReference>
<evidence type="ECO:0000313" key="6">
    <source>
        <dbReference type="Proteomes" id="UP000688137"/>
    </source>
</evidence>
<gene>
    <name evidence="5" type="ORF">PPRIM_AZ9-3.1.T0120431</name>
</gene>
<dbReference type="Proteomes" id="UP000688137">
    <property type="component" value="Unassembled WGS sequence"/>
</dbReference>
<keyword evidence="1" id="KW-0805">Transcription regulation</keyword>
<reference evidence="5" key="1">
    <citation type="submission" date="2021-01" db="EMBL/GenBank/DDBJ databases">
        <authorList>
            <consortium name="Genoscope - CEA"/>
            <person name="William W."/>
        </authorList>
    </citation>
    <scope>NUCLEOTIDE SEQUENCE</scope>
</reference>
<evidence type="ECO:0000256" key="3">
    <source>
        <dbReference type="ARBA" id="ARBA00023242"/>
    </source>
</evidence>
<dbReference type="Pfam" id="PF01388">
    <property type="entry name" value="ARID"/>
    <property type="match status" value="1"/>
</dbReference>
<keyword evidence="3" id="KW-0539">Nucleus</keyword>